<keyword evidence="4" id="KW-0436">Ligase</keyword>
<dbReference type="OMA" id="DWNFYWS"/>
<evidence type="ECO:0000256" key="2">
    <source>
        <dbReference type="ARBA" id="ARBA00006118"/>
    </source>
</evidence>
<comment type="subcellular location">
    <subcellularLocation>
        <location evidence="1">Cytoplasm</location>
        <location evidence="1">Cytoskeleton</location>
        <location evidence="1">Cilium basal body</location>
    </subcellularLocation>
</comment>
<dbReference type="FunFam" id="3.30.470.20:FF:000033">
    <property type="entry name" value="Probable tubulin polyglutamylase TTLL1"/>
    <property type="match status" value="1"/>
</dbReference>
<evidence type="ECO:0008006" key="13">
    <source>
        <dbReference type="Google" id="ProtNLM"/>
    </source>
</evidence>
<evidence type="ECO:0000256" key="6">
    <source>
        <dbReference type="ARBA" id="ARBA00022741"/>
    </source>
</evidence>
<dbReference type="EMBL" id="LDAU01000202">
    <property type="protein sequence ID" value="KRW99920.1"/>
    <property type="molecule type" value="Genomic_DNA"/>
</dbReference>
<evidence type="ECO:0000256" key="9">
    <source>
        <dbReference type="ARBA" id="ARBA00023212"/>
    </source>
</evidence>
<evidence type="ECO:0000256" key="8">
    <source>
        <dbReference type="ARBA" id="ARBA00023069"/>
    </source>
</evidence>
<evidence type="ECO:0000256" key="4">
    <source>
        <dbReference type="ARBA" id="ARBA00022598"/>
    </source>
</evidence>
<dbReference type="InterPro" id="IPR004344">
    <property type="entry name" value="TTL/TTLL_fam"/>
</dbReference>
<dbReference type="Gene3D" id="3.30.470.20">
    <property type="entry name" value="ATP-grasp fold, B domain"/>
    <property type="match status" value="1"/>
</dbReference>
<dbReference type="AlphaFoldDB" id="A0A0V0QCJ6"/>
<dbReference type="SUPFAM" id="SSF56059">
    <property type="entry name" value="Glutathione synthetase ATP-binding domain-like"/>
    <property type="match status" value="1"/>
</dbReference>
<dbReference type="GO" id="GO:0005524">
    <property type="term" value="F:ATP binding"/>
    <property type="evidence" value="ECO:0007669"/>
    <property type="project" value="UniProtKB-KW"/>
</dbReference>
<keyword evidence="3" id="KW-0963">Cytoplasm</keyword>
<dbReference type="GO" id="GO:0005874">
    <property type="term" value="C:microtubule"/>
    <property type="evidence" value="ECO:0007669"/>
    <property type="project" value="UniProtKB-KW"/>
</dbReference>
<dbReference type="PANTHER" id="PTHR12241:SF31">
    <property type="entry name" value="POLYGLUTAMYLASE COMPLEX SUBUNIT TTLL1"/>
    <property type="match status" value="1"/>
</dbReference>
<keyword evidence="9" id="KW-0206">Cytoskeleton</keyword>
<dbReference type="GO" id="GO:0000226">
    <property type="term" value="P:microtubule cytoskeleton organization"/>
    <property type="evidence" value="ECO:0007669"/>
    <property type="project" value="TreeGrafter"/>
</dbReference>
<comment type="caution">
    <text evidence="11">The sequence shown here is derived from an EMBL/GenBank/DDBJ whole genome shotgun (WGS) entry which is preliminary data.</text>
</comment>
<comment type="similarity">
    <text evidence="2">Belongs to the tubulin polyglutamylase family.</text>
</comment>
<dbReference type="GO" id="GO:0070740">
    <property type="term" value="F:tubulin-glutamic acid ligase activity"/>
    <property type="evidence" value="ECO:0007669"/>
    <property type="project" value="TreeGrafter"/>
</dbReference>
<keyword evidence="5" id="KW-0493">Microtubule</keyword>
<dbReference type="OrthoDB" id="202825at2759"/>
<dbReference type="GO" id="GO:0015631">
    <property type="term" value="F:tubulin binding"/>
    <property type="evidence" value="ECO:0007669"/>
    <property type="project" value="TreeGrafter"/>
</dbReference>
<evidence type="ECO:0000256" key="3">
    <source>
        <dbReference type="ARBA" id="ARBA00022490"/>
    </source>
</evidence>
<evidence type="ECO:0000313" key="11">
    <source>
        <dbReference type="EMBL" id="KRW99920.1"/>
    </source>
</evidence>
<sequence>MSNKRLKWKTEFDKQVIIDNFTQRGWVKCSDKDEDDWNFFWATVWTVRNIFNPKSGIRLNDYQVINHYPNHYELTRKDLMVKNFKRFRKDLEKEGNQLAQRDENGTYIHLEFFPQTYVLPGEYSLFVEEFHRNQNITWIVKPANRSQGKGIFLLRKIQQLKKISGGGNNPLQAFSMKENYVVSRYVDNPLLVGGKKFDLRLYVLVTSYKPLKVYFHEDGFARFCNEQYSSDIAEMDNMFIHLTNVAIQKFSDKYSGEHGGKWHINQLKYFIEMIYGIDSVNRCFEDINNLIILTLKSVQSTIINDKHCFELYGYDILIDDKCKPWLIEINSSPSLSTTTKSDKELKTKLLKDVFSIVVPEDWGEDGKYGANTFKETESGGFSLLYDEVQEKEKFNGKGKGKQNDKNLKIWK</sequence>
<evidence type="ECO:0000256" key="1">
    <source>
        <dbReference type="ARBA" id="ARBA00004120"/>
    </source>
</evidence>
<keyword evidence="10" id="KW-0966">Cell projection</keyword>
<proteinExistence type="inferred from homology"/>
<dbReference type="PANTHER" id="PTHR12241">
    <property type="entry name" value="TUBULIN POLYGLUTAMYLASE"/>
    <property type="match status" value="1"/>
</dbReference>
<reference evidence="11 12" key="1">
    <citation type="journal article" date="2015" name="Sci. Rep.">
        <title>Genome of the facultative scuticociliatosis pathogen Pseudocohnilembus persalinus provides insight into its virulence through horizontal gene transfer.</title>
        <authorList>
            <person name="Xiong J."/>
            <person name="Wang G."/>
            <person name="Cheng J."/>
            <person name="Tian M."/>
            <person name="Pan X."/>
            <person name="Warren A."/>
            <person name="Jiang C."/>
            <person name="Yuan D."/>
            <person name="Miao W."/>
        </authorList>
    </citation>
    <scope>NUCLEOTIDE SEQUENCE [LARGE SCALE GENOMIC DNA]</scope>
    <source>
        <strain evidence="11">36N120E</strain>
    </source>
</reference>
<dbReference type="InParanoid" id="A0A0V0QCJ6"/>
<dbReference type="Proteomes" id="UP000054937">
    <property type="component" value="Unassembled WGS sequence"/>
</dbReference>
<evidence type="ECO:0000256" key="5">
    <source>
        <dbReference type="ARBA" id="ARBA00022701"/>
    </source>
</evidence>
<evidence type="ECO:0000313" key="12">
    <source>
        <dbReference type="Proteomes" id="UP000054937"/>
    </source>
</evidence>
<evidence type="ECO:0000256" key="10">
    <source>
        <dbReference type="ARBA" id="ARBA00023273"/>
    </source>
</evidence>
<dbReference type="GO" id="GO:0036064">
    <property type="term" value="C:ciliary basal body"/>
    <property type="evidence" value="ECO:0007669"/>
    <property type="project" value="TreeGrafter"/>
</dbReference>
<accession>A0A0V0QCJ6</accession>
<protein>
    <recommendedName>
        <fullName evidence="13">Tubulin-tyrosine ligase/Tubulin polyglutamylase</fullName>
    </recommendedName>
</protein>
<keyword evidence="8" id="KW-0969">Cilium</keyword>
<gene>
    <name evidence="11" type="ORF">PPERSA_12596</name>
</gene>
<name>A0A0V0QCJ6_PSEPJ</name>
<keyword evidence="6" id="KW-0547">Nucleotide-binding</keyword>
<organism evidence="11 12">
    <name type="scientific">Pseudocohnilembus persalinus</name>
    <name type="common">Ciliate</name>
    <dbReference type="NCBI Taxonomy" id="266149"/>
    <lineage>
        <taxon>Eukaryota</taxon>
        <taxon>Sar</taxon>
        <taxon>Alveolata</taxon>
        <taxon>Ciliophora</taxon>
        <taxon>Intramacronucleata</taxon>
        <taxon>Oligohymenophorea</taxon>
        <taxon>Scuticociliatia</taxon>
        <taxon>Philasterida</taxon>
        <taxon>Pseudocohnilembidae</taxon>
        <taxon>Pseudocohnilembus</taxon>
    </lineage>
</organism>
<dbReference type="PROSITE" id="PS51221">
    <property type="entry name" value="TTL"/>
    <property type="match status" value="1"/>
</dbReference>
<evidence type="ECO:0000256" key="7">
    <source>
        <dbReference type="ARBA" id="ARBA00022840"/>
    </source>
</evidence>
<keyword evidence="7" id="KW-0067">ATP-binding</keyword>
<keyword evidence="12" id="KW-1185">Reference proteome</keyword>
<dbReference type="Pfam" id="PF03133">
    <property type="entry name" value="TTL"/>
    <property type="match status" value="1"/>
</dbReference>